<reference evidence="2" key="1">
    <citation type="journal article" date="2014" name="Genome Announc.">
        <title>Draft Genome Sequence of Clostridium straminisolvens Strain JCM 21531T, Isolated from a Cellulose-Degrading Bacterial Community.</title>
        <authorList>
            <person name="Yuki M."/>
            <person name="Oshima K."/>
            <person name="Suda W."/>
            <person name="Sakamoto M."/>
            <person name="Kitamura K."/>
            <person name="Iida T."/>
            <person name="Hattori M."/>
            <person name="Ohkuma M."/>
        </authorList>
    </citation>
    <scope>NUCLEOTIDE SEQUENCE [LARGE SCALE GENOMIC DNA]</scope>
    <source>
        <strain evidence="2">JCM 21531</strain>
    </source>
</reference>
<keyword evidence="2" id="KW-0808">Transferase</keyword>
<keyword evidence="2" id="KW-0695">RNA-directed DNA polymerase</keyword>
<accession>W4VCF9</accession>
<dbReference type="AlphaFoldDB" id="W4VCF9"/>
<dbReference type="STRING" id="1294263.JCM21531_4540"/>
<dbReference type="GO" id="GO:0003964">
    <property type="term" value="F:RNA-directed DNA polymerase activity"/>
    <property type="evidence" value="ECO:0007669"/>
    <property type="project" value="UniProtKB-KW"/>
</dbReference>
<feature type="region of interest" description="Disordered" evidence="1">
    <location>
        <begin position="1"/>
        <end position="60"/>
    </location>
</feature>
<organism evidence="2 3">
    <name type="scientific">Acetivibrio straminisolvens JCM 21531</name>
    <dbReference type="NCBI Taxonomy" id="1294263"/>
    <lineage>
        <taxon>Bacteria</taxon>
        <taxon>Bacillati</taxon>
        <taxon>Bacillota</taxon>
        <taxon>Clostridia</taxon>
        <taxon>Eubacteriales</taxon>
        <taxon>Oscillospiraceae</taxon>
        <taxon>Acetivibrio</taxon>
    </lineage>
</organism>
<dbReference type="Proteomes" id="UP000019109">
    <property type="component" value="Unassembled WGS sequence"/>
</dbReference>
<keyword evidence="2" id="KW-0548">Nucleotidyltransferase</keyword>
<dbReference type="EMBL" id="BAVR01000105">
    <property type="protein sequence ID" value="GAE90887.1"/>
    <property type="molecule type" value="Genomic_DNA"/>
</dbReference>
<proteinExistence type="predicted"/>
<evidence type="ECO:0000313" key="2">
    <source>
        <dbReference type="EMBL" id="GAE90887.1"/>
    </source>
</evidence>
<comment type="caution">
    <text evidence="2">The sequence shown here is derived from an EMBL/GenBank/DDBJ whole genome shotgun (WGS) entry which is preliminary data.</text>
</comment>
<sequence>MKVTESGGNKHRQLQKEGYPQRVTTEQREYAEVCESRRMTETDITDTSMRTEGLQEQILS</sequence>
<protein>
    <submittedName>
        <fullName evidence="2">Retron-type RNA-directed DNA polymerase</fullName>
    </submittedName>
</protein>
<evidence type="ECO:0000313" key="3">
    <source>
        <dbReference type="Proteomes" id="UP000019109"/>
    </source>
</evidence>
<name>W4VCF9_9FIRM</name>
<feature type="compositionally biased region" description="Basic and acidic residues" evidence="1">
    <location>
        <begin position="25"/>
        <end position="41"/>
    </location>
</feature>
<evidence type="ECO:0000256" key="1">
    <source>
        <dbReference type="SAM" id="MobiDB-lite"/>
    </source>
</evidence>
<keyword evidence="3" id="KW-1185">Reference proteome</keyword>
<gene>
    <name evidence="2" type="ORF">JCM21531_4540</name>
</gene>